<dbReference type="Gene3D" id="1.20.1250.20">
    <property type="entry name" value="MFS general substrate transporter like domains"/>
    <property type="match status" value="2"/>
</dbReference>
<evidence type="ECO:0000256" key="4">
    <source>
        <dbReference type="ARBA" id="ARBA00023136"/>
    </source>
</evidence>
<dbReference type="EMBL" id="LLZS01000009">
    <property type="protein sequence ID" value="KUR70036.1"/>
    <property type="molecule type" value="Genomic_DNA"/>
</dbReference>
<name>A0A117USG5_9SPHN</name>
<dbReference type="PROSITE" id="PS00216">
    <property type="entry name" value="SUGAR_TRANSPORT_1"/>
    <property type="match status" value="1"/>
</dbReference>
<feature type="transmembrane region" description="Helical" evidence="5">
    <location>
        <begin position="138"/>
        <end position="162"/>
    </location>
</feature>
<dbReference type="InterPro" id="IPR005829">
    <property type="entry name" value="Sugar_transporter_CS"/>
</dbReference>
<accession>A0A117USG5</accession>
<evidence type="ECO:0000256" key="3">
    <source>
        <dbReference type="ARBA" id="ARBA00022989"/>
    </source>
</evidence>
<evidence type="ECO:0000256" key="1">
    <source>
        <dbReference type="ARBA" id="ARBA00004141"/>
    </source>
</evidence>
<dbReference type="STRING" id="1117702.AQZ52_14235"/>
<feature type="transmembrane region" description="Helical" evidence="5">
    <location>
        <begin position="261"/>
        <end position="282"/>
    </location>
</feature>
<dbReference type="Proteomes" id="UP000058012">
    <property type="component" value="Unassembled WGS sequence"/>
</dbReference>
<dbReference type="InterPro" id="IPR020846">
    <property type="entry name" value="MFS_dom"/>
</dbReference>
<evidence type="ECO:0000313" key="8">
    <source>
        <dbReference type="Proteomes" id="UP000058012"/>
    </source>
</evidence>
<dbReference type="GO" id="GO:0046943">
    <property type="term" value="F:carboxylic acid transmembrane transporter activity"/>
    <property type="evidence" value="ECO:0007669"/>
    <property type="project" value="TreeGrafter"/>
</dbReference>
<dbReference type="AlphaFoldDB" id="A0A117USG5"/>
<reference evidence="7 8" key="1">
    <citation type="submission" date="2015-10" db="EMBL/GenBank/DDBJ databases">
        <title>Draft genome sequence of Novosphingobium fuchskuhlense DSM 25065 isolated from a surface water sample of the southwest basin of Lake Grosse Fuchskuhle.</title>
        <authorList>
            <person name="Ruckert C."/>
            <person name="Winkler A."/>
            <person name="Glaeser J."/>
            <person name="Grossart H.-P."/>
            <person name="Kalinowski J."/>
            <person name="Glaeser S."/>
        </authorList>
    </citation>
    <scope>NUCLEOTIDE SEQUENCE [LARGE SCALE GENOMIC DNA]</scope>
    <source>
        <strain evidence="7 8">FNE08-7</strain>
    </source>
</reference>
<keyword evidence="8" id="KW-1185">Reference proteome</keyword>
<evidence type="ECO:0000256" key="5">
    <source>
        <dbReference type="SAM" id="Phobius"/>
    </source>
</evidence>
<feature type="transmembrane region" description="Helical" evidence="5">
    <location>
        <begin position="168"/>
        <end position="189"/>
    </location>
</feature>
<keyword evidence="3 5" id="KW-1133">Transmembrane helix</keyword>
<dbReference type="PROSITE" id="PS50850">
    <property type="entry name" value="MFS"/>
    <property type="match status" value="1"/>
</dbReference>
<evidence type="ECO:0000313" key="7">
    <source>
        <dbReference type="EMBL" id="KUR70036.1"/>
    </source>
</evidence>
<dbReference type="PANTHER" id="PTHR23508:SF10">
    <property type="entry name" value="CARBOXYLIC ACID TRANSPORTER PROTEIN HOMOLOG"/>
    <property type="match status" value="1"/>
</dbReference>
<organism evidence="7 8">
    <name type="scientific">Novosphingobium fuchskuhlense</name>
    <dbReference type="NCBI Taxonomy" id="1117702"/>
    <lineage>
        <taxon>Bacteria</taxon>
        <taxon>Pseudomonadati</taxon>
        <taxon>Pseudomonadota</taxon>
        <taxon>Alphaproteobacteria</taxon>
        <taxon>Sphingomonadales</taxon>
        <taxon>Sphingomonadaceae</taxon>
        <taxon>Novosphingobium</taxon>
    </lineage>
</organism>
<dbReference type="InterPro" id="IPR011701">
    <property type="entry name" value="MFS"/>
</dbReference>
<dbReference type="GO" id="GO:0005886">
    <property type="term" value="C:plasma membrane"/>
    <property type="evidence" value="ECO:0007669"/>
    <property type="project" value="TreeGrafter"/>
</dbReference>
<feature type="domain" description="Major facilitator superfamily (MFS) profile" evidence="6">
    <location>
        <begin position="15"/>
        <end position="401"/>
    </location>
</feature>
<feature type="transmembrane region" description="Helical" evidence="5">
    <location>
        <begin position="81"/>
        <end position="99"/>
    </location>
</feature>
<sequence length="403" mass="43347">MEASSQPSPARRIGALVFLLVGYFFYAWSWNTVDILRPYFRADFGLTLGQTGALYSLQAIGGICGAIILGQVADVIGRRNTLVIAMLGYGSILAAGVFLQSYSELVAQRVAMGFFMGAMYPVAVGIYSSLFPRSVRGLIAGIALAVYNLGVAALGFCSAAAFRSGLHWHTLLWAGVIPAALALLAFVFIPDDRRLKPVDTIVEVDATPKARFPIAELFRPAVARQTILLALMSGLNLFAYQVFTGWASIYLKSERSFDDAIVGDILGWQFAGAALGGLLWGWLSDRFGRRTGSIGFLIAASIIPVYLFAPFPVALVKLVGFLYGTMLSASAIWGPWLSELYPPHLRSTAASIYNWGRGLSMVAPLVTAPLAEAFGLGPVMVIASGCFLLAALIWRTLPETIQL</sequence>
<feature type="transmembrane region" description="Helical" evidence="5">
    <location>
        <begin position="377"/>
        <end position="397"/>
    </location>
</feature>
<dbReference type="RefSeq" id="WP_067912356.1">
    <property type="nucleotide sequence ID" value="NZ_KQ954246.1"/>
</dbReference>
<feature type="transmembrane region" description="Helical" evidence="5">
    <location>
        <begin position="294"/>
        <end position="315"/>
    </location>
</feature>
<dbReference type="SUPFAM" id="SSF103473">
    <property type="entry name" value="MFS general substrate transporter"/>
    <property type="match status" value="1"/>
</dbReference>
<comment type="subcellular location">
    <subcellularLocation>
        <location evidence="1">Membrane</location>
        <topology evidence="1">Multi-pass membrane protein</topology>
    </subcellularLocation>
</comment>
<evidence type="ECO:0000256" key="2">
    <source>
        <dbReference type="ARBA" id="ARBA00022692"/>
    </source>
</evidence>
<evidence type="ECO:0000259" key="6">
    <source>
        <dbReference type="PROSITE" id="PS50850"/>
    </source>
</evidence>
<feature type="transmembrane region" description="Helical" evidence="5">
    <location>
        <begin position="227"/>
        <end position="249"/>
    </location>
</feature>
<dbReference type="OrthoDB" id="9784658at2"/>
<gene>
    <name evidence="7" type="ORF">AQZ52_14235</name>
</gene>
<keyword evidence="2 5" id="KW-0812">Transmembrane</keyword>
<keyword evidence="4 5" id="KW-0472">Membrane</keyword>
<comment type="caution">
    <text evidence="7">The sequence shown here is derived from an EMBL/GenBank/DDBJ whole genome shotgun (WGS) entry which is preliminary data.</text>
</comment>
<dbReference type="PANTHER" id="PTHR23508">
    <property type="entry name" value="CARBOXYLIC ACID TRANSPORTER PROTEIN HOMOLOG"/>
    <property type="match status" value="1"/>
</dbReference>
<proteinExistence type="predicted"/>
<feature type="transmembrane region" description="Helical" evidence="5">
    <location>
        <begin position="48"/>
        <end position="69"/>
    </location>
</feature>
<feature type="transmembrane region" description="Helical" evidence="5">
    <location>
        <begin position="111"/>
        <end position="131"/>
    </location>
</feature>
<feature type="transmembrane region" description="Helical" evidence="5">
    <location>
        <begin position="12"/>
        <end position="28"/>
    </location>
</feature>
<dbReference type="Pfam" id="PF07690">
    <property type="entry name" value="MFS_1"/>
    <property type="match status" value="1"/>
</dbReference>
<protein>
    <recommendedName>
        <fullName evidence="6">Major facilitator superfamily (MFS) profile domain-containing protein</fullName>
    </recommendedName>
</protein>
<dbReference type="InterPro" id="IPR036259">
    <property type="entry name" value="MFS_trans_sf"/>
</dbReference>